<feature type="domain" description="Asn/Gln amidotransferase" evidence="8">
    <location>
        <begin position="376"/>
        <end position="526"/>
    </location>
</feature>
<dbReference type="SUPFAM" id="SSF89095">
    <property type="entry name" value="GatB/YqeY motif"/>
    <property type="match status" value="1"/>
</dbReference>
<dbReference type="PANTHER" id="PTHR11659">
    <property type="entry name" value="GLUTAMYL-TRNA GLN AMIDOTRANSFERASE SUBUNIT B MITOCHONDRIAL AND PROKARYOTIC PET112-RELATED"/>
    <property type="match status" value="1"/>
</dbReference>
<dbReference type="GO" id="GO:0005524">
    <property type="term" value="F:ATP binding"/>
    <property type="evidence" value="ECO:0007669"/>
    <property type="project" value="UniProtKB-KW"/>
</dbReference>
<evidence type="ECO:0000313" key="9">
    <source>
        <dbReference type="EnsemblMetazoa" id="tetur28g02180.1"/>
    </source>
</evidence>
<dbReference type="PANTHER" id="PTHR11659:SF0">
    <property type="entry name" value="GLUTAMYL-TRNA(GLN) AMIDOTRANSFERASE SUBUNIT B, MITOCHONDRIAL"/>
    <property type="match status" value="1"/>
</dbReference>
<keyword evidence="4 7" id="KW-0067">ATP-binding</keyword>
<dbReference type="Pfam" id="PF02637">
    <property type="entry name" value="GatB_Yqey"/>
    <property type="match status" value="1"/>
</dbReference>
<organism evidence="9 10">
    <name type="scientific">Tetranychus urticae</name>
    <name type="common">Two-spotted spider mite</name>
    <dbReference type="NCBI Taxonomy" id="32264"/>
    <lineage>
        <taxon>Eukaryota</taxon>
        <taxon>Metazoa</taxon>
        <taxon>Ecdysozoa</taxon>
        <taxon>Arthropoda</taxon>
        <taxon>Chelicerata</taxon>
        <taxon>Arachnida</taxon>
        <taxon>Acari</taxon>
        <taxon>Acariformes</taxon>
        <taxon>Trombidiformes</taxon>
        <taxon>Prostigmata</taxon>
        <taxon>Eleutherengona</taxon>
        <taxon>Raphignathae</taxon>
        <taxon>Tetranychoidea</taxon>
        <taxon>Tetranychidae</taxon>
        <taxon>Tetranychus</taxon>
    </lineage>
</organism>
<proteinExistence type="inferred from homology"/>
<keyword evidence="5 7" id="KW-0648">Protein biosynthesis</keyword>
<dbReference type="InterPro" id="IPR017959">
    <property type="entry name" value="Asn/Gln-tRNA_amidoTrfase_suB/E"/>
</dbReference>
<keyword evidence="3 7" id="KW-0547">Nucleotide-binding</keyword>
<accession>T1KZM9</accession>
<dbReference type="InterPro" id="IPR006075">
    <property type="entry name" value="Asn/Gln-tRNA_Trfase_suB/E_cat"/>
</dbReference>
<dbReference type="OMA" id="FELMFKE"/>
<evidence type="ECO:0000256" key="7">
    <source>
        <dbReference type="HAMAP-Rule" id="MF_03147"/>
    </source>
</evidence>
<dbReference type="GO" id="GO:0005739">
    <property type="term" value="C:mitochondrion"/>
    <property type="evidence" value="ECO:0007669"/>
    <property type="project" value="UniProtKB-SubCell"/>
</dbReference>
<dbReference type="OrthoDB" id="1722066at2759"/>
<dbReference type="InterPro" id="IPR003789">
    <property type="entry name" value="Asn/Gln_tRNA_amidoTrase-B-like"/>
</dbReference>
<keyword evidence="7" id="KW-0496">Mitochondrion</keyword>
<dbReference type="EnsemblMetazoa" id="tetur28g02180.1">
    <property type="protein sequence ID" value="tetur28g02180.1"/>
    <property type="gene ID" value="tetur28g02180"/>
</dbReference>
<keyword evidence="2 7" id="KW-0436">Ligase</keyword>
<dbReference type="SMART" id="SM00845">
    <property type="entry name" value="GatB_Yqey"/>
    <property type="match status" value="1"/>
</dbReference>
<sequence>MSLKLQSRLVTNLNWVANHVKSHFRKRSTLSLSDGYSALIGLEVHVQINASSKLFSRSSNDYLSAPNINVSLFDASIPGTLPVINQYCVESAIKSGIALNCSINEKCLFDRKHYLYPDSPHGFQITQKREPIATDGYINFVLPKTKDRESEIKRVNLRQIQLEQDTGKTLKDIKTGAVYIDLNRCGVGLMEFVFEPELYNQVEAYHLVKELIHILTRIDTSTCKMEEGALRVDANVSVSPIDGPIGNRVELKNLNSLQSLAKGIEFEISRHLEALKKGLLVPSETRFYDPVRKKTFPMRDKDNVEDYRYMPEPNLPPLELSNDNNVADIDEHQVISIAKIKETMPSLPDNEREVLINRFKLSIETAQLIVASDLFPFFSSIIDLNPNYPVARIGSFVARDLSAILNDNRVRIDEVGLTPQFILEAFHLVEQGVLTMYIVQDIIQLAINGDKRSVREIVKDHGWWLTQNEKELTENCLKIVDAYPIAAFNAKRNNQYSIDWLCERVLKETNLKSTRNVVRTIIKLILEGRDIKAMKKAAIKADKQNKEEDFLIGSSKDSI</sequence>
<dbReference type="InterPro" id="IPR014746">
    <property type="entry name" value="Gln_synth/guanido_kin_cat_dom"/>
</dbReference>
<dbReference type="Pfam" id="PF02934">
    <property type="entry name" value="GatB_N"/>
    <property type="match status" value="1"/>
</dbReference>
<comment type="similarity">
    <text evidence="1 7">Belongs to the GatB/GatE family. GatB subfamily.</text>
</comment>
<dbReference type="AlphaFoldDB" id="T1KZM9"/>
<dbReference type="GO" id="GO:0032543">
    <property type="term" value="P:mitochondrial translation"/>
    <property type="evidence" value="ECO:0007669"/>
    <property type="project" value="UniProtKB-UniRule"/>
</dbReference>
<dbReference type="EMBL" id="CAEY01000743">
    <property type="status" value="NOT_ANNOTATED_CDS"/>
    <property type="molecule type" value="Genomic_DNA"/>
</dbReference>
<reference evidence="10" key="1">
    <citation type="submission" date="2011-08" db="EMBL/GenBank/DDBJ databases">
        <authorList>
            <person name="Rombauts S."/>
        </authorList>
    </citation>
    <scope>NUCLEOTIDE SEQUENCE</scope>
    <source>
        <strain evidence="10">London</strain>
    </source>
</reference>
<evidence type="ECO:0000256" key="5">
    <source>
        <dbReference type="ARBA" id="ARBA00022917"/>
    </source>
</evidence>
<dbReference type="HOGENOM" id="CLU_019240_1_1_1"/>
<comment type="subunit">
    <text evidence="7">Subunit of the heterotrimeric GatCAB amidotransferase (AdT) complex, composed of A, B and C subunits.</text>
</comment>
<evidence type="ECO:0000313" key="10">
    <source>
        <dbReference type="Proteomes" id="UP000015104"/>
    </source>
</evidence>
<comment type="catalytic activity">
    <reaction evidence="6 7">
        <text>L-glutamyl-tRNA(Gln) + L-glutamine + ATP + H2O = L-glutaminyl-tRNA(Gln) + L-glutamate + ADP + phosphate + H(+)</text>
        <dbReference type="Rhea" id="RHEA:17521"/>
        <dbReference type="Rhea" id="RHEA-COMP:9681"/>
        <dbReference type="Rhea" id="RHEA-COMP:9684"/>
        <dbReference type="ChEBI" id="CHEBI:15377"/>
        <dbReference type="ChEBI" id="CHEBI:15378"/>
        <dbReference type="ChEBI" id="CHEBI:29985"/>
        <dbReference type="ChEBI" id="CHEBI:30616"/>
        <dbReference type="ChEBI" id="CHEBI:43474"/>
        <dbReference type="ChEBI" id="CHEBI:58359"/>
        <dbReference type="ChEBI" id="CHEBI:78520"/>
        <dbReference type="ChEBI" id="CHEBI:78521"/>
        <dbReference type="ChEBI" id="CHEBI:456216"/>
    </reaction>
</comment>
<dbReference type="InterPro" id="IPR018027">
    <property type="entry name" value="Asn/Gln_amidotransferase"/>
</dbReference>
<evidence type="ECO:0000256" key="4">
    <source>
        <dbReference type="ARBA" id="ARBA00022840"/>
    </source>
</evidence>
<dbReference type="GO" id="GO:0030956">
    <property type="term" value="C:glutamyl-tRNA(Gln) amidotransferase complex"/>
    <property type="evidence" value="ECO:0007669"/>
    <property type="project" value="UniProtKB-UniRule"/>
</dbReference>
<dbReference type="GO" id="GO:0050567">
    <property type="term" value="F:glutaminyl-tRNA synthase (glutamine-hydrolyzing) activity"/>
    <property type="evidence" value="ECO:0007669"/>
    <property type="project" value="UniProtKB-UniRule"/>
</dbReference>
<dbReference type="KEGG" id="tut:107368866"/>
<dbReference type="STRING" id="32264.T1KZM9"/>
<evidence type="ECO:0000256" key="1">
    <source>
        <dbReference type="ARBA" id="ARBA00005306"/>
    </source>
</evidence>
<dbReference type="GO" id="GO:0070681">
    <property type="term" value="P:glutaminyl-tRNAGln biosynthesis via transamidation"/>
    <property type="evidence" value="ECO:0007669"/>
    <property type="project" value="UniProtKB-UniRule"/>
</dbReference>
<gene>
    <name evidence="9" type="primary">107368866</name>
</gene>
<dbReference type="Proteomes" id="UP000015104">
    <property type="component" value="Unassembled WGS sequence"/>
</dbReference>
<evidence type="ECO:0000256" key="6">
    <source>
        <dbReference type="ARBA" id="ARBA00047913"/>
    </source>
</evidence>
<reference evidence="9" key="2">
    <citation type="submission" date="2015-06" db="UniProtKB">
        <authorList>
            <consortium name="EnsemblMetazoa"/>
        </authorList>
    </citation>
    <scope>IDENTIFICATION</scope>
</reference>
<evidence type="ECO:0000256" key="2">
    <source>
        <dbReference type="ARBA" id="ARBA00022598"/>
    </source>
</evidence>
<dbReference type="HAMAP" id="MF_00121">
    <property type="entry name" value="GatB"/>
    <property type="match status" value="1"/>
</dbReference>
<name>T1KZM9_TETUR</name>
<evidence type="ECO:0000256" key="3">
    <source>
        <dbReference type="ARBA" id="ARBA00022741"/>
    </source>
</evidence>
<dbReference type="NCBIfam" id="NF004012">
    <property type="entry name" value="PRK05477.1-2"/>
    <property type="match status" value="1"/>
</dbReference>
<comment type="function">
    <text evidence="7">Allows the formation of correctly charged Gln-tRNA(Gln) through the transamidation of misacylated Glu-tRNA(Gln) in the mitochondria. The reaction takes place in the presence of glutamine and ATP through an activated gamma-phospho-Glu-tRNA(Gln).</text>
</comment>
<comment type="subcellular location">
    <subcellularLocation>
        <location evidence="7">Mitochondrion</location>
    </subcellularLocation>
</comment>
<dbReference type="InterPro" id="IPR004413">
    <property type="entry name" value="GatB"/>
</dbReference>
<dbReference type="eggNOG" id="KOG2438">
    <property type="taxonomic scope" value="Eukaryota"/>
</dbReference>
<keyword evidence="10" id="KW-1185">Reference proteome</keyword>
<dbReference type="SUPFAM" id="SSF55931">
    <property type="entry name" value="Glutamine synthetase/guanido kinase"/>
    <property type="match status" value="1"/>
</dbReference>
<protein>
    <recommendedName>
        <fullName evidence="7">Glutamyl-tRNA(Gln) amidotransferase subunit B, mitochondrial</fullName>
        <shortName evidence="7">Glu-AdT subunit B</shortName>
        <ecNumber evidence="7">6.3.5.-</ecNumber>
    </recommendedName>
</protein>
<dbReference type="EC" id="6.3.5.-" evidence="7"/>
<evidence type="ECO:0000259" key="8">
    <source>
        <dbReference type="SMART" id="SM00845"/>
    </source>
</evidence>
<dbReference type="NCBIfam" id="TIGR00133">
    <property type="entry name" value="gatB"/>
    <property type="match status" value="1"/>
</dbReference>